<evidence type="ECO:0000259" key="6">
    <source>
        <dbReference type="PROSITE" id="PS51471"/>
    </source>
</evidence>
<evidence type="ECO:0000256" key="5">
    <source>
        <dbReference type="RuleBase" id="RU003682"/>
    </source>
</evidence>
<dbReference type="GeneID" id="103341174"/>
<dbReference type="InterPro" id="IPR005123">
    <property type="entry name" value="Oxoglu/Fe-dep_dioxygenase_dom"/>
</dbReference>
<reference evidence="7" key="1">
    <citation type="journal article" date="2012" name="Nat. Commun.">
        <title>The genome of Prunus mume.</title>
        <authorList>
            <person name="Zhang Q."/>
            <person name="Chen W."/>
            <person name="Sun L."/>
            <person name="Zhao F."/>
            <person name="Huang B."/>
            <person name="Yang W."/>
            <person name="Tao Y."/>
            <person name="Wang J."/>
            <person name="Yuan Z."/>
            <person name="Fan G."/>
            <person name="Xing Z."/>
            <person name="Han C."/>
            <person name="Pan H."/>
            <person name="Zhong X."/>
            <person name="Shi W."/>
            <person name="Liang X."/>
            <person name="Du D."/>
            <person name="Sun F."/>
            <person name="Xu Z."/>
            <person name="Hao R."/>
            <person name="Lv T."/>
            <person name="Lv Y."/>
            <person name="Zheng Z."/>
            <person name="Sun M."/>
            <person name="Luo L."/>
            <person name="Cai M."/>
            <person name="Gao Y."/>
            <person name="Wang J."/>
            <person name="Yin Y."/>
            <person name="Xu X."/>
            <person name="Cheng T."/>
            <person name="Wang J."/>
        </authorList>
    </citation>
    <scope>NUCLEOTIDE SEQUENCE [LARGE SCALE GENOMIC DNA]</scope>
</reference>
<dbReference type="PANTHER" id="PTHR47991">
    <property type="entry name" value="OXOGLUTARATE/IRON-DEPENDENT DIOXYGENASE"/>
    <property type="match status" value="1"/>
</dbReference>
<sequence length="363" mass="41260">MRAGSWGDRYPFFQSSQFTTQYGWLSSVPNELQQMLIEEPPLSQFIVKESAFGPVGSSPPLVQIPIVDVSLVFSSQDELEKLKNALSSWGCFQAIGHGISSSFLDKVREAAKHFFSLPMEEKRKCFRAVKEAEGYGSDLIVSDKQILDWSNRLFLMVFPENQRRLNLWPEMPNDFGEILIEYATKIKSLMDLCFKAMAKSLQLEEDIFLKHFGDQAVVQARYNFYPPCPRSDLVLGLKSHSDKSGVTILLQDQQVEGLQLFKDGTWFRVPIIPQALIVNLGDQMEIMSNGIFKSPLHRVTTNTERMRASVAMLIEPAAEQEIGPVDDLVDEKRPRLYQNVKNYGAFNYHCYQKGLVALDAVKM</sequence>
<keyword evidence="3" id="KW-0847">Vitamin C</keyword>
<dbReference type="Gene3D" id="2.60.120.330">
    <property type="entry name" value="B-lactam Antibiotic, Isopenicillin N Synthase, Chain"/>
    <property type="match status" value="1"/>
</dbReference>
<proteinExistence type="inferred from homology"/>
<evidence type="ECO:0000256" key="3">
    <source>
        <dbReference type="ARBA" id="ARBA00022896"/>
    </source>
</evidence>
<evidence type="ECO:0000256" key="4">
    <source>
        <dbReference type="ARBA" id="ARBA00023004"/>
    </source>
</evidence>
<keyword evidence="5" id="KW-0560">Oxidoreductase</keyword>
<comment type="similarity">
    <text evidence="1 5">Belongs to the iron/ascorbate-dependent oxidoreductase family.</text>
</comment>
<keyword evidence="2 5" id="KW-0479">Metal-binding</keyword>
<dbReference type="InterPro" id="IPR027443">
    <property type="entry name" value="IPNS-like_sf"/>
</dbReference>
<organism evidence="7 8">
    <name type="scientific">Prunus mume</name>
    <name type="common">Japanese apricot</name>
    <name type="synonym">Armeniaca mume</name>
    <dbReference type="NCBI Taxonomy" id="102107"/>
    <lineage>
        <taxon>Eukaryota</taxon>
        <taxon>Viridiplantae</taxon>
        <taxon>Streptophyta</taxon>
        <taxon>Embryophyta</taxon>
        <taxon>Tracheophyta</taxon>
        <taxon>Spermatophyta</taxon>
        <taxon>Magnoliopsida</taxon>
        <taxon>eudicotyledons</taxon>
        <taxon>Gunneridae</taxon>
        <taxon>Pentapetalae</taxon>
        <taxon>rosids</taxon>
        <taxon>fabids</taxon>
        <taxon>Rosales</taxon>
        <taxon>Rosaceae</taxon>
        <taxon>Amygdaloideae</taxon>
        <taxon>Amygdaleae</taxon>
        <taxon>Prunus</taxon>
    </lineage>
</organism>
<dbReference type="Pfam" id="PF03171">
    <property type="entry name" value="2OG-FeII_Oxy"/>
    <property type="match status" value="1"/>
</dbReference>
<evidence type="ECO:0000313" key="7">
    <source>
        <dbReference type="Proteomes" id="UP000694861"/>
    </source>
</evidence>
<name>A0ABM0PQ95_PRUMU</name>
<keyword evidence="4 5" id="KW-0408">Iron</keyword>
<accession>A0ABM0PQ95</accession>
<dbReference type="InterPro" id="IPR026992">
    <property type="entry name" value="DIOX_N"/>
</dbReference>
<protein>
    <submittedName>
        <fullName evidence="8">Protein SRG1-like</fullName>
    </submittedName>
</protein>
<feature type="domain" description="Fe2OG dioxygenase" evidence="6">
    <location>
        <begin position="216"/>
        <end position="316"/>
    </location>
</feature>
<reference evidence="8" key="2">
    <citation type="submission" date="2025-08" db="UniProtKB">
        <authorList>
            <consortium name="RefSeq"/>
        </authorList>
    </citation>
    <scope>IDENTIFICATION</scope>
</reference>
<dbReference type="RefSeq" id="XP_008242875.2">
    <property type="nucleotide sequence ID" value="XM_008244653.2"/>
</dbReference>
<gene>
    <name evidence="8" type="primary">LOC103341174</name>
</gene>
<dbReference type="InterPro" id="IPR044861">
    <property type="entry name" value="IPNS-like_FE2OG_OXY"/>
</dbReference>
<evidence type="ECO:0000313" key="8">
    <source>
        <dbReference type="RefSeq" id="XP_008242875.2"/>
    </source>
</evidence>
<evidence type="ECO:0000256" key="1">
    <source>
        <dbReference type="ARBA" id="ARBA00008056"/>
    </source>
</evidence>
<dbReference type="Pfam" id="PF14226">
    <property type="entry name" value="DIOX_N"/>
    <property type="match status" value="1"/>
</dbReference>
<dbReference type="SUPFAM" id="SSF51197">
    <property type="entry name" value="Clavaminate synthase-like"/>
    <property type="match status" value="1"/>
</dbReference>
<keyword evidence="7" id="KW-1185">Reference proteome</keyword>
<dbReference type="PROSITE" id="PS51471">
    <property type="entry name" value="FE2OG_OXY"/>
    <property type="match status" value="1"/>
</dbReference>
<dbReference type="InterPro" id="IPR050295">
    <property type="entry name" value="Plant_2OG-oxidoreductases"/>
</dbReference>
<dbReference type="Proteomes" id="UP000694861">
    <property type="component" value="Linkage group LG8"/>
</dbReference>
<evidence type="ECO:0000256" key="2">
    <source>
        <dbReference type="ARBA" id="ARBA00022723"/>
    </source>
</evidence>